<dbReference type="GeneID" id="83621511"/>
<dbReference type="NCBIfam" id="TIGR01720">
    <property type="entry name" value="NRPS-para261"/>
    <property type="match status" value="1"/>
</dbReference>
<dbReference type="SUPFAM" id="SSF53474">
    <property type="entry name" value="alpha/beta-Hydrolases"/>
    <property type="match status" value="1"/>
</dbReference>
<dbReference type="GO" id="GO:0017000">
    <property type="term" value="P:antibiotic biosynthetic process"/>
    <property type="evidence" value="ECO:0007669"/>
    <property type="project" value="UniProtKB-KW"/>
</dbReference>
<dbReference type="Gene3D" id="2.30.38.10">
    <property type="entry name" value="Luciferase, Domain 3"/>
    <property type="match status" value="4"/>
</dbReference>
<dbReference type="InterPro" id="IPR000873">
    <property type="entry name" value="AMP-dep_synth/lig_dom"/>
</dbReference>
<dbReference type="InterPro" id="IPR020802">
    <property type="entry name" value="TesA-like"/>
</dbReference>
<accession>A0AA46P4M4</accession>
<dbReference type="CDD" id="cd19543">
    <property type="entry name" value="DCL_NRPS"/>
    <property type="match status" value="1"/>
</dbReference>
<dbReference type="InterPro" id="IPR010060">
    <property type="entry name" value="NRPS_synth"/>
</dbReference>
<evidence type="ECO:0000313" key="9">
    <source>
        <dbReference type="Proteomes" id="UP001163947"/>
    </source>
</evidence>
<dbReference type="InterPro" id="IPR009081">
    <property type="entry name" value="PP-bd_ACP"/>
</dbReference>
<feature type="region of interest" description="Disordered" evidence="6">
    <location>
        <begin position="2462"/>
        <end position="2481"/>
    </location>
</feature>
<dbReference type="PROSITE" id="PS50075">
    <property type="entry name" value="CARRIER"/>
    <property type="match status" value="4"/>
</dbReference>
<keyword evidence="2" id="KW-0596">Phosphopantetheine</keyword>
<dbReference type="Gene3D" id="3.40.50.1820">
    <property type="entry name" value="alpha/beta hydrolase"/>
    <property type="match status" value="1"/>
</dbReference>
<protein>
    <submittedName>
        <fullName evidence="8">Amino acid adenylation domain-containing protein</fullName>
    </submittedName>
</protein>
<dbReference type="InterPro" id="IPR036736">
    <property type="entry name" value="ACP-like_sf"/>
</dbReference>
<evidence type="ECO:0000256" key="3">
    <source>
        <dbReference type="ARBA" id="ARBA00022553"/>
    </source>
</evidence>
<dbReference type="InterPro" id="IPR025110">
    <property type="entry name" value="AMP-bd_C"/>
</dbReference>
<keyword evidence="3" id="KW-0597">Phosphoprotein</keyword>
<dbReference type="GO" id="GO:0043041">
    <property type="term" value="P:amino acid activation for nonribosomal peptide biosynthetic process"/>
    <property type="evidence" value="ECO:0007669"/>
    <property type="project" value="TreeGrafter"/>
</dbReference>
<keyword evidence="5" id="KW-0045">Antibiotic biosynthesis</keyword>
<evidence type="ECO:0000259" key="7">
    <source>
        <dbReference type="PROSITE" id="PS50075"/>
    </source>
</evidence>
<dbReference type="Gene3D" id="3.40.50.980">
    <property type="match status" value="8"/>
</dbReference>
<dbReference type="GO" id="GO:0005829">
    <property type="term" value="C:cytosol"/>
    <property type="evidence" value="ECO:0007669"/>
    <property type="project" value="TreeGrafter"/>
</dbReference>
<evidence type="ECO:0000256" key="5">
    <source>
        <dbReference type="ARBA" id="ARBA00023194"/>
    </source>
</evidence>
<dbReference type="InterPro" id="IPR010071">
    <property type="entry name" value="AA_adenyl_dom"/>
</dbReference>
<comment type="cofactor">
    <cofactor evidence="1">
        <name>pantetheine 4'-phosphate</name>
        <dbReference type="ChEBI" id="CHEBI:47942"/>
    </cofactor>
</comment>
<dbReference type="FunFam" id="3.40.50.980:FF:000001">
    <property type="entry name" value="Non-ribosomal peptide synthetase"/>
    <property type="match status" value="1"/>
</dbReference>
<name>A0AA46P4M4_9NOCA</name>
<dbReference type="Pfam" id="PF00550">
    <property type="entry name" value="PP-binding"/>
    <property type="match status" value="4"/>
</dbReference>
<dbReference type="PANTHER" id="PTHR45527:SF1">
    <property type="entry name" value="FATTY ACID SYNTHASE"/>
    <property type="match status" value="1"/>
</dbReference>
<dbReference type="SUPFAM" id="SSF52777">
    <property type="entry name" value="CoA-dependent acyltransferases"/>
    <property type="match status" value="10"/>
</dbReference>
<dbReference type="FunFam" id="3.40.50.12780:FF:000012">
    <property type="entry name" value="Non-ribosomal peptide synthetase"/>
    <property type="match status" value="1"/>
</dbReference>
<feature type="domain" description="Carrier" evidence="7">
    <location>
        <begin position="982"/>
        <end position="1056"/>
    </location>
</feature>
<dbReference type="InterPro" id="IPR029058">
    <property type="entry name" value="AB_hydrolase_fold"/>
</dbReference>
<dbReference type="RefSeq" id="WP_263510350.1">
    <property type="nucleotide sequence ID" value="NZ_CP106982.1"/>
</dbReference>
<dbReference type="Pfam" id="PF00975">
    <property type="entry name" value="Thioesterase"/>
    <property type="match status" value="1"/>
</dbReference>
<dbReference type="Gene3D" id="3.30.559.10">
    <property type="entry name" value="Chloramphenicol acetyltransferase-like domain"/>
    <property type="match status" value="5"/>
</dbReference>
<keyword evidence="4" id="KW-0677">Repeat</keyword>
<dbReference type="GO" id="GO:0044550">
    <property type="term" value="P:secondary metabolite biosynthetic process"/>
    <property type="evidence" value="ECO:0007669"/>
    <property type="project" value="TreeGrafter"/>
</dbReference>
<sequence>MLHESPVAQEHFAAPQPAGAFPLSAAQRGIWFAQHLAGATPVNIAQYVDIAGDLDLDALEGAARAVGREFGTGFLRIVEEDGHPFQTVVHTGERLTVVDLRGEADPVAAAREWMERDYTAPVDMCTDRLAVTAVLRIAEDRWFWYARIHHIALDGVGAMTLVARTAELYTATVTGTAVHTPRTAALPDIVAADETYRRSPRFEADRAYWTEHLAGLSDPVSLAGRAAPADAHPLLVGAELPADTEQALRDAAARRGSSLAPLVVAAFGTYLARMTGHDEVMLSLPVSARTTATLRRSGGMLANVVPLRLRTDAATVAAVIAAAELELTGALRRQRYRQEDIARDLGLTGDHAAGFGPSVNLMLFDHRVRLGALTGRVHVLTSGLIEDLFVNLYPGGHSTHLDFQANPNLYDRDELAAHHRRFLAFLHRFATAAPDRRLADLDLLGDDERAALVPARGADPVPPRTLADLLTAGAALDPGAVAVIDGARTVTYSDLDAATDRLARLLLARGAGPETTVALALSRSVESVQAVWAVAKTGAAFVPVDPGHPRARLEHVLRDSGARIGLTVAAHRDGLPDDTDWIALDDPATVAAVTAADAGPVTDAERGIPLRPEHAAYVVYTSGSTGTPKGVVVTHAGLANLADDARARLAVAAGSRATHLYSPAFDSSIEELLVTFTAGATLVVVPPQAYGGTELAEVLRAGRVTHLDATPAVLATLDPDDHPEIGTVVVGGDACPPDLADRWSVGRAFLNAYGPTEATVTATFAAPHHRGDRVGVGTPIRGMRALVLDRRLQPVPAGVTGELYLAGAGIARGYLGRPDLTAARFVADPYAPGERMYRTGDLVRWRGASFGLPGEPEGHTGGAAAALEFAGRTDHQVKIRGFRVELGEVDAALLRHHTVARAVTVGATTPAGATVLAAYVVGHAGAAVDVDALRGELADTLPAYLVPAAITVLPELPLTPVGKIDRAALPAPDFGTPTAGRAPEGAREEVIAALFTQVLGVERVGADDSFFALGGDSIVAITLVSRARAAGLRFTARDVFERRTVAALAAVAVADTGAGAVLAELPGGGTGPVDTTPIVAELLAGGGPVDRYGQAVLIRLPEHPDPAHLAGAVQALLDRHDALRMRLTAARTLEVLPVGAVAADAVLRRAAVDEPRGAAAAALEAAADRLDPAAGIVAQFEWLASPDGRDDLLVAVVHHLAVDAVSWRILLPDLAAAYTDLAGGAAPALAPVGTSLRRWAHGLTEADRSDELPLWERILATPDPALGERPFDPARDTVATSARLRVHVPAEVTDAVLTAVPQRFHCGTAEALLAALGLAAERWRRNRGRTAPATLVGVEGHGREEAAVPGADLSRTVGWFTTVHPLDVDLTGIDVDDAFGGGAAAGAAIRSVKERLAAVPDHGIGYGLLRYVAGTLPAHPAPQIAFNFLGRIDTTVEGPWLPLGTAATREPQMPLPAVLDIDAAVEADGLAATFTYATGLLDEDAVDEFAQLWVAALAALAWHVGDPAAGGHSPSDFPLVAVDQDRIDAWERDRGGLADVWPLSPLQAGLLFHTGYAATDAPDDYTVQTVLELAGTVDPARLRAAAQSVVDRHDSLRAAFRDTAAGPLQVVLRTADVTWRETDLRGRADTDGELARILDADRADRFDLAAAPLLRVHLVRTAADRYRLLLTNHHLVLDGWSTPLLVAELLTAYAAGAAVPGPAPSFRDHLAWLAGRDLVAARTAWARALDGIDAPTLVAPHDDPADTGGAAHTVALSAETAAALDAATRAHDVTLATVVQAAWALTLAELTGRTDVVFGSTVSGRPPELPGVDAVLGLFVNTVPVRVRLQPTDTGADLLRRLQAEQAALLEHQHLGLAEIHRAAGVTELFDTLAVVESYPLDRDALSATADGAGMRVLGVTGAEATPYPVSLIVEPGARPELSVRYRPASVGDGVARRILERCAELLGALARTPDRRIAALGAPGVDAPFVPARDRAVTLADILAGTATRHPDAVAVVAGTAELTYRELDDRAAALAGLLAAHGAGPGTLVALALTRSLESVLAVWAVAKTGAAFVPVDPRHPLDRIEHMLTDSGARLGVTVTAHRDRLPGSATTWLVLDDPATARRTPAGPAVPSPARLDDPAYLIYTSGSTGTPKAVTVTHRGLGNLVDALLAVLEPTPSARVAHVASPSFDASVFEQLAAFAAGARLVVVPPTVVGGDELTDRLADAGVTHLVLTPAVLATLDPAAAHTVRVVGVCGEAVPTDLVRRWAPGRTMFNLYGPTETTIWATVAPLTADAPVTLGAGVPGTETEVLDGWLRPVPLGTAGELYLAGPGLARGYHGRPQLTASRFVAHPGRPGERMYRTGDLVRWTRAADGGPVLEYLGRTDFQVKVRGIRVELGEVDAALAAVADVDFAATLGRPGPTGSAVLVSYVRPVPGRGLDPDRLRDRLGEQLPAHLVPAAVVVLDEVPLTPVGKLDRTALPEPDFGRSRRPARAPRGPVETAAAAAFADVLGLDGLGADDSFFDLGGNSLDATRVIARINATAGSALAVRDLFEAPTPAALATRAAGRTGAAVALGRRERPARLPLGPAQHRMWVLNQLDPASGVYNIPVALRLRGRLDIAPLAAAFGDLTARHESLRTVFPADAEGPRQVIVDAAPTGPDFVDVPADAVHAAVAGFAGAGFDLTVDLPVRARVLRLGAEEHVLVLVLHHIAADGVSVAPLARDLIAAYAARTAGAAPAWAPLPVQYADYTLWQREVLGEPDDPDSTTARQLDFWTRTLAGLPDRVVLPTDRPGPAVQSGASADVAFTVDAGVHAALRRLARAENATVFMTLHAALVALLSRLGAGDDIAVGTAVAGRGAAELDDLVGMFVNTVVLRTAVRPDATFADLVAQVREADLAAFAHADVAFDQVVEAVRPARSTAHHPLFQVSLALADFAAPTLEIDGLEIAVEDVERGSSQFDLGLELREHTGDDGRPAGLDATLTYATDLFDEATARTIAARFVRLLTAVTTDPAVPVGDVDLLDAAESAALHATAGPAGVGPWLLPTLLGAAAAAHPERPAVRADGTTWTYRELDAAAGRLARLLVAAGVGPDVRVALALPRSAESVLAVWAVAKAGGAFVPVDPAYPAERIAHMLGDCGATLGLTTTAHRSALPGALTWLELDDPALRAASAAESAAPLTDADRTRPLHPDHAAYLIYTSGSTGTPKAVTVTHRGLANIVRAQDDSLAVGPDARVLGFASPSFDAAIFEQLAAFGSGGCLVSVPAGVVGGAELATLLDAEQVTHMVLTPSVLSTLEPAALTSVEVLAVAGEAVGAELVERFAGGRTMLNLYGPTEATIWATAGPLAPGRAVTIGSAVRGVTPLVLDGRLRPAPVGVVGELYLAGDGLARGYHGRAGLTAGRFVAHPQVPGARMYRTGDLVRWVRAGGRLELEYLGRGDHQVKVRGMRVEVGEIDAVLAGLSQVDYAVTVGRTGPAGSPVLVSYVLAAPGCELEAEPLRAQVAELLPAHLVPAAVVVLDAVPLTPVGKLDRAALPEPVFAAGSGRAPRTPTEEAVVAAFAQVLGLAQVGIDDSFFDLGGNSLDATRVVARLNSAGSALAVRDLFEAPTPAGLAVRLLERPAPRIALTARPRPARVPLGPAQQRMWVLNQLDPTSAAYNIPVALRLSGPLDAAALTTAWRDVTDRHESLRTVFPADAEGPHQVAVDAGVPLDLTEAPADVYAAVAGFAGAGFDLTVDLPVRARVLRLGAEEHVLVLVLHHIAADGVSVAPLARDLIAAYAARTAGAAPAWAPLPVQYADYTLWQRDILGDETDPQSTAAQQREFWVETLAGLPDRITLPTDRPRPAVQSMASADVDLAVDADVHARLRAVAATEHATMFMTLHAALAALLSRLGAGDDIAVGTAVAGRGAAELDDLVGMFVNTVVLRTPVRPDVAFADLVAQVREADLAAFAHADLPFDQVVEAVRPARSTAHHPLFQVSLALANFEEPELEVAGLRIELQDVAHEASPFDLSLTLRERTTADGEPAGLEVTLGYATDLFDDGTARTLAARFGRLLTAVAENPHAAIGDVDLLDAQEADDLRTSAGPQPVTPVTLPELLHAAAAARPDAVAVVTDDRQVTYRELDARAALLADALTARGAGPGTLVALALTRSFESVLAVWAVARTGAAFVPVDPRHPQERIEYMLADSGAVLGVTVTAHHDRLPGSVGWLVLDGPDADTRLALVPQRPRAAAVHVDDPAYLIYTSGSTGTPKAVAVTHRGLGNLVAAQRETLALTAQARIAHIASPSFDAAVFEQLAAFAVGARLVVVPPTVVGGAELADRLRAAQVSHLVVTPAALSTLEPAALTSVEVLAVAGEAVGAELVERFAGGRTMLNLYGPTEATIWATAGPLAPGRAVTIGSAVRGVTPLVLDGRLRPAPVGVVGELYLAGDGLARGYHGRAGLTAGRFVAHPQVPGARMYRTGDLVRWVRAGGRLELEYLGRGDHQVKVRGMRVEVGEIDAVLAGLSQVDYAVTVGRTGPAGSPVLVSYVLAAPGCELEAEPLRAQVAELLPAHLVPAAVVVLDAVPLTPVGKLDRAALPEPVFAAGSGRAPRTPTEEAVVAAFAQVLGLAQVGIDDSFFDLGGNSLDATRVCDRLGAALGTTVPVIQLFSAPTPVALAARIEAADTAGQPDSPFAVRLPLRTEGDGAPLFCVHPAAGLAWCYAGLAAQLAPGRPVYGLQSPHLEGLEDAPETIAAYAERYVDEIRAVQPSGPYHLLGWSLGGFIAHAVAARLRETGEEVALLALLDADLIARDVAAPEPLTVGELVATLGSSLGLPDADPALTAAEAAALIRTHTGAPVDAGHLDRMTAAYNGSASLLAGYRPPLYDGDLVFVTATADKTHHAGGFAGWGPYVTGAMHNHLLDVEHDRMTAPDAVPALAAVLDRHLGDDRYLAAS</sequence>
<dbReference type="CDD" id="cd05930">
    <property type="entry name" value="A_NRPS"/>
    <property type="match status" value="4"/>
</dbReference>
<feature type="domain" description="Carrier" evidence="7">
    <location>
        <begin position="3530"/>
        <end position="3604"/>
    </location>
</feature>
<dbReference type="Proteomes" id="UP001163947">
    <property type="component" value="Chromosome"/>
</dbReference>
<evidence type="ECO:0000256" key="6">
    <source>
        <dbReference type="SAM" id="MobiDB-lite"/>
    </source>
</evidence>
<dbReference type="InterPro" id="IPR045851">
    <property type="entry name" value="AMP-bd_C_sf"/>
</dbReference>
<feature type="domain" description="Carrier" evidence="7">
    <location>
        <begin position="2478"/>
        <end position="2553"/>
    </location>
</feature>
<evidence type="ECO:0000313" key="8">
    <source>
        <dbReference type="EMBL" id="UYF96748.1"/>
    </source>
</evidence>
<dbReference type="InterPro" id="IPR020845">
    <property type="entry name" value="AMP-binding_CS"/>
</dbReference>
<evidence type="ECO:0000256" key="1">
    <source>
        <dbReference type="ARBA" id="ARBA00001957"/>
    </source>
</evidence>
<dbReference type="SUPFAM" id="SSF56801">
    <property type="entry name" value="Acetyl-CoA synthetase-like"/>
    <property type="match status" value="4"/>
</dbReference>
<dbReference type="FunFam" id="1.10.1200.10:FF:000005">
    <property type="entry name" value="Nonribosomal peptide synthetase 1"/>
    <property type="match status" value="2"/>
</dbReference>
<dbReference type="SMART" id="SM00824">
    <property type="entry name" value="PKS_TE"/>
    <property type="match status" value="1"/>
</dbReference>
<dbReference type="PROSITE" id="PS00455">
    <property type="entry name" value="AMP_BINDING"/>
    <property type="match status" value="4"/>
</dbReference>
<evidence type="ECO:0000256" key="4">
    <source>
        <dbReference type="ARBA" id="ARBA00022737"/>
    </source>
</evidence>
<dbReference type="SUPFAM" id="SSF47336">
    <property type="entry name" value="ACP-like"/>
    <property type="match status" value="4"/>
</dbReference>
<dbReference type="Gene3D" id="3.30.300.30">
    <property type="match status" value="4"/>
</dbReference>
<feature type="compositionally biased region" description="Basic and acidic residues" evidence="6">
    <location>
        <begin position="2462"/>
        <end position="2471"/>
    </location>
</feature>
<dbReference type="NCBIfam" id="NF003417">
    <property type="entry name" value="PRK04813.1"/>
    <property type="match status" value="4"/>
</dbReference>
<dbReference type="InterPro" id="IPR001031">
    <property type="entry name" value="Thioesterase"/>
</dbReference>
<proteinExistence type="predicted"/>
<dbReference type="Pfam" id="PF13193">
    <property type="entry name" value="AMP-binding_C"/>
    <property type="match status" value="4"/>
</dbReference>
<dbReference type="InterPro" id="IPR006162">
    <property type="entry name" value="Ppantetheine_attach_site"/>
</dbReference>
<reference evidence="8" key="1">
    <citation type="submission" date="2022-09" db="EMBL/GenBank/DDBJ databases">
        <title>The genome sequence of Rhodococcus aetherivorans N1.</title>
        <authorList>
            <person name="Jiang W."/>
        </authorList>
    </citation>
    <scope>NUCLEOTIDE SEQUENCE</scope>
    <source>
        <strain evidence="8">N1</strain>
    </source>
</reference>
<dbReference type="InterPro" id="IPR001242">
    <property type="entry name" value="Condensation_dom"/>
</dbReference>
<dbReference type="InterPro" id="IPR020806">
    <property type="entry name" value="PKS_PP-bd"/>
</dbReference>
<dbReference type="PANTHER" id="PTHR45527">
    <property type="entry name" value="NONRIBOSOMAL PEPTIDE SYNTHETASE"/>
    <property type="match status" value="1"/>
</dbReference>
<dbReference type="GO" id="GO:0031177">
    <property type="term" value="F:phosphopantetheine binding"/>
    <property type="evidence" value="ECO:0007669"/>
    <property type="project" value="InterPro"/>
</dbReference>
<gene>
    <name evidence="8" type="ORF">OCS65_13800</name>
</gene>
<evidence type="ECO:0000256" key="2">
    <source>
        <dbReference type="ARBA" id="ARBA00022450"/>
    </source>
</evidence>
<dbReference type="Pfam" id="PF00668">
    <property type="entry name" value="Condensation"/>
    <property type="match status" value="5"/>
</dbReference>
<dbReference type="PROSITE" id="PS00012">
    <property type="entry name" value="PHOSPHOPANTETHEINE"/>
    <property type="match status" value="4"/>
</dbReference>
<dbReference type="InterPro" id="IPR023213">
    <property type="entry name" value="CAT-like_dom_sf"/>
</dbReference>
<dbReference type="SMART" id="SM00823">
    <property type="entry name" value="PKS_PP"/>
    <property type="match status" value="4"/>
</dbReference>
<dbReference type="EMBL" id="CP106982">
    <property type="protein sequence ID" value="UYF96748.1"/>
    <property type="molecule type" value="Genomic_DNA"/>
</dbReference>
<dbReference type="GO" id="GO:0008610">
    <property type="term" value="P:lipid biosynthetic process"/>
    <property type="evidence" value="ECO:0007669"/>
    <property type="project" value="UniProtKB-ARBA"/>
</dbReference>
<dbReference type="Gene3D" id="3.30.559.30">
    <property type="entry name" value="Nonribosomal peptide synthetase, condensation domain"/>
    <property type="match status" value="5"/>
</dbReference>
<feature type="domain" description="Carrier" evidence="7">
    <location>
        <begin position="4574"/>
        <end position="4649"/>
    </location>
</feature>
<organism evidence="8 9">
    <name type="scientific">Rhodococcus aetherivorans</name>
    <dbReference type="NCBI Taxonomy" id="191292"/>
    <lineage>
        <taxon>Bacteria</taxon>
        <taxon>Bacillati</taxon>
        <taxon>Actinomycetota</taxon>
        <taxon>Actinomycetes</taxon>
        <taxon>Mycobacteriales</taxon>
        <taxon>Nocardiaceae</taxon>
        <taxon>Rhodococcus</taxon>
    </lineage>
</organism>
<dbReference type="Pfam" id="PF00501">
    <property type="entry name" value="AMP-binding"/>
    <property type="match status" value="4"/>
</dbReference>
<dbReference type="NCBIfam" id="TIGR01733">
    <property type="entry name" value="AA-adenyl-dom"/>
    <property type="match status" value="4"/>
</dbReference>
<dbReference type="GO" id="GO:0003824">
    <property type="term" value="F:catalytic activity"/>
    <property type="evidence" value="ECO:0007669"/>
    <property type="project" value="InterPro"/>
</dbReference>
<dbReference type="CDD" id="cd19540">
    <property type="entry name" value="LCL_NRPS-like"/>
    <property type="match status" value="2"/>
</dbReference>
<dbReference type="Gene3D" id="1.10.1200.10">
    <property type="entry name" value="ACP-like"/>
    <property type="match status" value="3"/>
</dbReference>